<feature type="region of interest" description="Disordered" evidence="6">
    <location>
        <begin position="350"/>
        <end position="411"/>
    </location>
</feature>
<evidence type="ECO:0000256" key="3">
    <source>
        <dbReference type="ARBA" id="ARBA00022741"/>
    </source>
</evidence>
<dbReference type="GO" id="GO:0016874">
    <property type="term" value="F:ligase activity"/>
    <property type="evidence" value="ECO:0007669"/>
    <property type="project" value="UniProtKB-KW"/>
</dbReference>
<protein>
    <recommendedName>
        <fullName evidence="7">Glutathionylspermidine synthase pre-ATP-grasp-like domain-containing protein</fullName>
    </recommendedName>
</protein>
<evidence type="ECO:0000256" key="5">
    <source>
        <dbReference type="ARBA" id="ARBA00022842"/>
    </source>
</evidence>
<dbReference type="AlphaFoldDB" id="W4GFY9"/>
<evidence type="ECO:0000256" key="1">
    <source>
        <dbReference type="ARBA" id="ARBA00022598"/>
    </source>
</evidence>
<sequence>MSFTFFAVPSYPPPFFMIASLSSSIRSSISSQTHLTVDAATDLCPCASAMACKAAVCCRSPTSIDRVCCATSSPSASSSSFLPAKQPTPPAPLPNATSSDLRMHSIAIPSDVGQIDYLDASLPYVAVFQEQMGTSKVARGPTSAYYTLTESGQAGLEHATDELHRMFVHATQYVLDHQAEFAPLFHFPASLWPKIQQSWASRSKDVVAARFDFALTPHGLKTYEYNADSASCLFECGHSQDKWADVVGLGGRSNSDTLFRQLVAAWTAKEVVGHLHLLCDDDLEERYHSMYMQAAAQAAGIPCTLIVGIDSISFDNEHDGLFRDANNVVIQNVWKTWSWETVLKQYKQSTAATSSTHEADHHMDHHHTRSPPNSLKRPLSSPTTSTTPGSTKLKREDDHHGVATSSSNRRRNLQPVRQVMDILLHESVRVFEPLWTVLPSSKAILPVLSKLYPSHPYLLASTFDEADVVPMFPKGYCAKPVMGRTGANVSIYNDRHELISATGGAWDKDNILFQELALLPQYDGKYVQVNCWAIDGRYGGTILRVDESNIIGGSSGMYAMRVVPDEDVAPPQTPTNVTTTTD</sequence>
<dbReference type="GeneID" id="20810368"/>
<proteinExistence type="predicted"/>
<evidence type="ECO:0000259" key="7">
    <source>
        <dbReference type="Pfam" id="PF03738"/>
    </source>
</evidence>
<keyword evidence="5" id="KW-0460">Magnesium</keyword>
<feature type="region of interest" description="Disordered" evidence="6">
    <location>
        <begin position="74"/>
        <end position="96"/>
    </location>
</feature>
<dbReference type="InterPro" id="IPR016185">
    <property type="entry name" value="PreATP-grasp_dom_sf"/>
</dbReference>
<evidence type="ECO:0000313" key="8">
    <source>
        <dbReference type="EMBL" id="ETV78181.1"/>
    </source>
</evidence>
<dbReference type="STRING" id="112090.W4GFY9"/>
<feature type="domain" description="Glutathionylspermidine synthase pre-ATP-grasp-like" evidence="7">
    <location>
        <begin position="426"/>
        <end position="556"/>
    </location>
</feature>
<organism evidence="8">
    <name type="scientific">Aphanomyces astaci</name>
    <name type="common">Crayfish plague agent</name>
    <dbReference type="NCBI Taxonomy" id="112090"/>
    <lineage>
        <taxon>Eukaryota</taxon>
        <taxon>Sar</taxon>
        <taxon>Stramenopiles</taxon>
        <taxon>Oomycota</taxon>
        <taxon>Saprolegniomycetes</taxon>
        <taxon>Saprolegniales</taxon>
        <taxon>Verrucalvaceae</taxon>
        <taxon>Aphanomyces</taxon>
    </lineage>
</organism>
<name>W4GFY9_APHAT</name>
<dbReference type="RefSeq" id="XP_009832518.1">
    <property type="nucleotide sequence ID" value="XM_009834216.1"/>
</dbReference>
<feature type="compositionally biased region" description="Low complexity" evidence="6">
    <location>
        <begin position="374"/>
        <end position="391"/>
    </location>
</feature>
<dbReference type="GO" id="GO:0005524">
    <property type="term" value="F:ATP binding"/>
    <property type="evidence" value="ECO:0007669"/>
    <property type="project" value="UniProtKB-KW"/>
</dbReference>
<dbReference type="SUPFAM" id="SSF52440">
    <property type="entry name" value="PreATP-grasp domain"/>
    <property type="match status" value="1"/>
</dbReference>
<dbReference type="Pfam" id="PF03738">
    <property type="entry name" value="GSP_synth"/>
    <property type="match status" value="2"/>
</dbReference>
<evidence type="ECO:0000256" key="4">
    <source>
        <dbReference type="ARBA" id="ARBA00022840"/>
    </source>
</evidence>
<dbReference type="GO" id="GO:0046872">
    <property type="term" value="F:metal ion binding"/>
    <property type="evidence" value="ECO:0007669"/>
    <property type="project" value="UniProtKB-KW"/>
</dbReference>
<dbReference type="Gene3D" id="3.30.1490.330">
    <property type="match status" value="1"/>
</dbReference>
<gene>
    <name evidence="8" type="ORF">H257_08372</name>
</gene>
<keyword evidence="1" id="KW-0436">Ligase</keyword>
<reference evidence="8" key="1">
    <citation type="submission" date="2013-12" db="EMBL/GenBank/DDBJ databases">
        <title>The Genome Sequence of Aphanomyces astaci APO3.</title>
        <authorList>
            <consortium name="The Broad Institute Genomics Platform"/>
            <person name="Russ C."/>
            <person name="Tyler B."/>
            <person name="van West P."/>
            <person name="Dieguez-Uribeondo J."/>
            <person name="Young S.K."/>
            <person name="Zeng Q."/>
            <person name="Gargeya S."/>
            <person name="Fitzgerald M."/>
            <person name="Abouelleil A."/>
            <person name="Alvarado L."/>
            <person name="Chapman S.B."/>
            <person name="Gainer-Dewar J."/>
            <person name="Goldberg J."/>
            <person name="Griggs A."/>
            <person name="Gujja S."/>
            <person name="Hansen M."/>
            <person name="Howarth C."/>
            <person name="Imamovic A."/>
            <person name="Ireland A."/>
            <person name="Larimer J."/>
            <person name="McCowan C."/>
            <person name="Murphy C."/>
            <person name="Pearson M."/>
            <person name="Poon T.W."/>
            <person name="Priest M."/>
            <person name="Roberts A."/>
            <person name="Saif S."/>
            <person name="Shea T."/>
            <person name="Sykes S."/>
            <person name="Wortman J."/>
            <person name="Nusbaum C."/>
            <person name="Birren B."/>
        </authorList>
    </citation>
    <scope>NUCLEOTIDE SEQUENCE [LARGE SCALE GENOMIC DNA]</scope>
    <source>
        <strain evidence="8">APO3</strain>
    </source>
</reference>
<feature type="compositionally biased region" description="Low complexity" evidence="6">
    <location>
        <begin position="74"/>
        <end position="85"/>
    </location>
</feature>
<accession>W4GFY9</accession>
<keyword evidence="2" id="KW-0479">Metal-binding</keyword>
<keyword evidence="3" id="KW-0547">Nucleotide-binding</keyword>
<evidence type="ECO:0000256" key="6">
    <source>
        <dbReference type="SAM" id="MobiDB-lite"/>
    </source>
</evidence>
<dbReference type="EMBL" id="KI913131">
    <property type="protein sequence ID" value="ETV78181.1"/>
    <property type="molecule type" value="Genomic_DNA"/>
</dbReference>
<dbReference type="VEuPathDB" id="FungiDB:H257_08372"/>
<dbReference type="SUPFAM" id="SSF56059">
    <property type="entry name" value="Glutathione synthetase ATP-binding domain-like"/>
    <property type="match status" value="1"/>
</dbReference>
<dbReference type="InterPro" id="IPR005494">
    <property type="entry name" value="GSPS_pre-ATP-grasp-like_dom"/>
</dbReference>
<dbReference type="OrthoDB" id="64566at2759"/>
<feature type="domain" description="Glutathionylspermidine synthase pre-ATP-grasp-like" evidence="7">
    <location>
        <begin position="143"/>
        <end position="354"/>
    </location>
</feature>
<evidence type="ECO:0000256" key="2">
    <source>
        <dbReference type="ARBA" id="ARBA00022723"/>
    </source>
</evidence>
<keyword evidence="4" id="KW-0067">ATP-binding</keyword>